<dbReference type="Proteomes" id="UP000515591">
    <property type="component" value="Chromosome"/>
</dbReference>
<dbReference type="AlphaFoldDB" id="A0A6S5RHA2"/>
<protein>
    <submittedName>
        <fullName evidence="1">Uncharacterized protein</fullName>
    </submittedName>
</protein>
<dbReference type="EMBL" id="AP022213">
    <property type="protein sequence ID" value="BBT15321.1"/>
    <property type="molecule type" value="Genomic_DNA"/>
</dbReference>
<proteinExistence type="predicted"/>
<name>A0A6S5RHA2_9GAMM</name>
<sequence>MSREISGMGDLRWQRSRRELLLDDAQELPLQATAHPRL</sequence>
<reference evidence="1 2" key="1">
    <citation type="submission" date="2019-12" db="EMBL/GenBank/DDBJ databases">
        <title>complete genome sequences of Pseudomonas otitidis str. WP8-S17-CRE-03 isolated from wastewater treatment plant effluent.</title>
        <authorList>
            <person name="Sekizuka T."/>
            <person name="Itokawa K."/>
            <person name="Yatsu K."/>
            <person name="Inamine Y."/>
            <person name="Kuroda M."/>
        </authorList>
    </citation>
    <scope>NUCLEOTIDE SEQUENCE [LARGE SCALE GENOMIC DNA]</scope>
    <source>
        <strain evidence="1 2">WP8-S17-CRE-03</strain>
    </source>
</reference>
<evidence type="ECO:0000313" key="2">
    <source>
        <dbReference type="Proteomes" id="UP000515591"/>
    </source>
</evidence>
<organism evidence="1 2">
    <name type="scientific">Metapseudomonas otitidis</name>
    <dbReference type="NCBI Taxonomy" id="319939"/>
    <lineage>
        <taxon>Bacteria</taxon>
        <taxon>Pseudomonadati</taxon>
        <taxon>Pseudomonadota</taxon>
        <taxon>Gammaproteobacteria</taxon>
        <taxon>Pseudomonadales</taxon>
        <taxon>Pseudomonadaceae</taxon>
        <taxon>Metapseudomonas</taxon>
    </lineage>
</organism>
<gene>
    <name evidence="1" type="ORF">WP8S17C03_13700</name>
</gene>
<accession>A0A6S5RHA2</accession>
<evidence type="ECO:0000313" key="1">
    <source>
        <dbReference type="EMBL" id="BBT15321.1"/>
    </source>
</evidence>